<dbReference type="Gene3D" id="3.40.50.1240">
    <property type="entry name" value="Phosphoglycerate mutase-like"/>
    <property type="match status" value="1"/>
</dbReference>
<dbReference type="SUPFAM" id="SSF53254">
    <property type="entry name" value="Phosphoglycerate mutase-like"/>
    <property type="match status" value="1"/>
</dbReference>
<dbReference type="InterPro" id="IPR050275">
    <property type="entry name" value="PGM_Phosphatase"/>
</dbReference>
<dbReference type="SMART" id="SM00855">
    <property type="entry name" value="PGAM"/>
    <property type="match status" value="1"/>
</dbReference>
<dbReference type="PANTHER" id="PTHR48100">
    <property type="entry name" value="BROAD-SPECIFICITY PHOSPHATASE YOR283W-RELATED"/>
    <property type="match status" value="1"/>
</dbReference>
<dbReference type="InterPro" id="IPR013078">
    <property type="entry name" value="His_Pase_superF_clade-1"/>
</dbReference>
<dbReference type="Proteomes" id="UP000778523">
    <property type="component" value="Unassembled WGS sequence"/>
</dbReference>
<organism evidence="1 2">
    <name type="scientific">Uliginosibacterium aquaticum</name>
    <dbReference type="NCBI Taxonomy" id="2731212"/>
    <lineage>
        <taxon>Bacteria</taxon>
        <taxon>Pseudomonadati</taxon>
        <taxon>Pseudomonadota</taxon>
        <taxon>Betaproteobacteria</taxon>
        <taxon>Rhodocyclales</taxon>
        <taxon>Zoogloeaceae</taxon>
        <taxon>Uliginosibacterium</taxon>
    </lineage>
</organism>
<accession>A0ABX2IM54</accession>
<evidence type="ECO:0000313" key="1">
    <source>
        <dbReference type="EMBL" id="NSL56082.1"/>
    </source>
</evidence>
<evidence type="ECO:0000313" key="2">
    <source>
        <dbReference type="Proteomes" id="UP000778523"/>
    </source>
</evidence>
<keyword evidence="2" id="KW-1185">Reference proteome</keyword>
<dbReference type="InterPro" id="IPR029033">
    <property type="entry name" value="His_PPase_superfam"/>
</dbReference>
<dbReference type="PANTHER" id="PTHR48100:SF62">
    <property type="entry name" value="GLUCOSYL-3-PHOSPHOGLYCERATE PHOSPHATASE"/>
    <property type="match status" value="1"/>
</dbReference>
<reference evidence="1 2" key="1">
    <citation type="submission" date="2020-06" db="EMBL/GenBank/DDBJ databases">
        <title>Draft genome of Uliginosibacterium sp. IMCC34675.</title>
        <authorList>
            <person name="Song J."/>
        </authorList>
    </citation>
    <scope>NUCLEOTIDE SEQUENCE [LARGE SCALE GENOMIC DNA]</scope>
    <source>
        <strain evidence="1 2">IMCC34675</strain>
    </source>
</reference>
<proteinExistence type="predicted"/>
<name>A0ABX2IM54_9RHOO</name>
<protein>
    <submittedName>
        <fullName evidence="1">Alpha-ribazole phosphatase family protein</fullName>
    </submittedName>
</protein>
<comment type="caution">
    <text evidence="1">The sequence shown here is derived from an EMBL/GenBank/DDBJ whole genome shotgun (WGS) entry which is preliminary data.</text>
</comment>
<dbReference type="CDD" id="cd07067">
    <property type="entry name" value="HP_PGM_like"/>
    <property type="match status" value="1"/>
</dbReference>
<dbReference type="EMBL" id="JABCSC020000003">
    <property type="protein sequence ID" value="NSL56082.1"/>
    <property type="molecule type" value="Genomic_DNA"/>
</dbReference>
<gene>
    <name evidence="1" type="ORF">HJ583_013665</name>
</gene>
<dbReference type="RefSeq" id="WP_170022429.1">
    <property type="nucleotide sequence ID" value="NZ_JABCSC020000003.1"/>
</dbReference>
<dbReference type="Pfam" id="PF00300">
    <property type="entry name" value="His_Phos_1"/>
    <property type="match status" value="1"/>
</dbReference>
<sequence>MNSDHAAPSSAPRSRDATSIYLIRHPSVAVPPGVCYGQSDVALAEPVDALAAGLRAQLPAEFALISSPLTRCRQLAEALGQPIFDARLMEIDFGRWELQAWDQIELSLIDAWAANPLHFCGHGGESVLQMATRAQAALAAALSGDTRALVIVAHGGPLRAIAGQLLGLKEEEWMQLRFACGELQVITRG</sequence>